<accession>A0A6P1EDA6</accession>
<dbReference type="GO" id="GO:0042742">
    <property type="term" value="P:defense response to bacterium"/>
    <property type="evidence" value="ECO:0007669"/>
    <property type="project" value="InterPro"/>
</dbReference>
<geneLocation type="plasmid" evidence="1 2">
    <name>unnamed4</name>
</geneLocation>
<reference evidence="1 2" key="1">
    <citation type="submission" date="2019-12" db="EMBL/GenBank/DDBJ databases">
        <title>Lactobacillus hilgardii FLUB.</title>
        <authorList>
            <person name="Gustaw K."/>
        </authorList>
    </citation>
    <scope>NUCLEOTIDE SEQUENCE [LARGE SCALE GENOMIC DNA]</scope>
    <source>
        <strain evidence="1 2">FLUB</strain>
        <plasmid evidence="1 2">unnamed4</plasmid>
    </source>
</reference>
<evidence type="ECO:0000313" key="1">
    <source>
        <dbReference type="EMBL" id="QHB53575.1"/>
    </source>
</evidence>
<protein>
    <recommendedName>
        <fullName evidence="3">Bacteriocin</fullName>
    </recommendedName>
</protein>
<dbReference type="SMR" id="A0A6P1EDA6"/>
<proteinExistence type="predicted"/>
<dbReference type="GeneID" id="69059699"/>
<gene>
    <name evidence="1" type="ORF">GQR93_15160</name>
</gene>
<dbReference type="AlphaFoldDB" id="A0A6P1EDA6"/>
<evidence type="ECO:0000313" key="2">
    <source>
        <dbReference type="Proteomes" id="UP000465035"/>
    </source>
</evidence>
<organism evidence="1 2">
    <name type="scientific">Lentilactobacillus hilgardii</name>
    <name type="common">Lactobacillus hilgardii</name>
    <dbReference type="NCBI Taxonomy" id="1588"/>
    <lineage>
        <taxon>Bacteria</taxon>
        <taxon>Bacillati</taxon>
        <taxon>Bacillota</taxon>
        <taxon>Bacilli</taxon>
        <taxon>Lactobacillales</taxon>
        <taxon>Lactobacillaceae</taxon>
        <taxon>Lentilactobacillus</taxon>
    </lineage>
</organism>
<sequence>MAVFREKTALHYNYQIDLINKNSGIVVVKKIKKEVFKMAQPAYLKYRLLNLPSANVVQKVYVGATYVYALQLINDNTNVVISRIPKTNVTNTYDLDFSSGEQMYLNNFGHGQTWEYFSHNGEDYWWVVTKPNGGSENWGTQLARVQYSPNTSTDTPYNGNTSVTRLALLNHATLDGSSYGTLERVEGALSSDRATLLIAGLDTNGTSHFTLYDNEALNNAMDKVDADHGYVRLDEATSMLSTGVTTPYYSIANFRSALTSSSIQGYDLSNGYAVYFSSGQAASDNHPTQDTPGVTKFTWGHTTGTQVELRNTNWADQNIETEGIQIGSSDLYIGISYHDLPYATKTLENRVYTADKSFWD</sequence>
<dbReference type="Proteomes" id="UP000465035">
    <property type="component" value="Plasmid unnamed4"/>
</dbReference>
<dbReference type="InterPro" id="IPR035280">
    <property type="entry name" value="Helveticin_J"/>
</dbReference>
<dbReference type="EMBL" id="CP047125">
    <property type="protein sequence ID" value="QHB53575.1"/>
    <property type="molecule type" value="Genomic_DNA"/>
</dbReference>
<name>A0A6P1EDA6_LENHI</name>
<keyword evidence="1" id="KW-0614">Plasmid</keyword>
<dbReference type="Pfam" id="PF17312">
    <property type="entry name" value="Helveticin_J"/>
    <property type="match status" value="1"/>
</dbReference>
<evidence type="ECO:0008006" key="3">
    <source>
        <dbReference type="Google" id="ProtNLM"/>
    </source>
</evidence>
<dbReference type="RefSeq" id="WP_159298876.1">
    <property type="nucleotide sequence ID" value="NZ_CP047125.1"/>
</dbReference>